<evidence type="ECO:0000256" key="1">
    <source>
        <dbReference type="ARBA" id="ARBA00023002"/>
    </source>
</evidence>
<dbReference type="RefSeq" id="WP_374345644.1">
    <property type="nucleotide sequence ID" value="NZ_JBHTLQ010000001.1"/>
</dbReference>
<dbReference type="Proteomes" id="UP001597216">
    <property type="component" value="Unassembled WGS sequence"/>
</dbReference>
<name>A0ABW3SVR2_9CAUL</name>
<gene>
    <name evidence="4" type="ORF">ACFQ27_00330</name>
</gene>
<dbReference type="PRINTS" id="PR00080">
    <property type="entry name" value="SDRFAMILY"/>
</dbReference>
<evidence type="ECO:0000313" key="5">
    <source>
        <dbReference type="Proteomes" id="UP001597216"/>
    </source>
</evidence>
<dbReference type="InterPro" id="IPR036291">
    <property type="entry name" value="NAD(P)-bd_dom_sf"/>
</dbReference>
<dbReference type="SUPFAM" id="SSF51735">
    <property type="entry name" value="NAD(P)-binding Rossmann-fold domains"/>
    <property type="match status" value="1"/>
</dbReference>
<proteinExistence type="inferred from homology"/>
<organism evidence="4 5">
    <name type="scientific">Phenylobacterium conjunctum</name>
    <dbReference type="NCBI Taxonomy" id="1298959"/>
    <lineage>
        <taxon>Bacteria</taxon>
        <taxon>Pseudomonadati</taxon>
        <taxon>Pseudomonadota</taxon>
        <taxon>Alphaproteobacteria</taxon>
        <taxon>Caulobacterales</taxon>
        <taxon>Caulobacteraceae</taxon>
        <taxon>Phenylobacterium</taxon>
    </lineage>
</organism>
<dbReference type="PANTHER" id="PTHR43157">
    <property type="entry name" value="PHOSPHATIDYLINOSITOL-GLYCAN BIOSYNTHESIS CLASS F PROTEIN-RELATED"/>
    <property type="match status" value="1"/>
</dbReference>
<dbReference type="PRINTS" id="PR00081">
    <property type="entry name" value="GDHRDH"/>
</dbReference>
<accession>A0ABW3SVR2</accession>
<dbReference type="Gene3D" id="3.40.50.720">
    <property type="entry name" value="NAD(P)-binding Rossmann-like Domain"/>
    <property type="match status" value="1"/>
</dbReference>
<sequence length="312" mass="32955">MAQTIKANWGEADIPDQTGKVILITGANSGLGYEATRMLAGKGAHVIMACRDAAKADAAVAEIRKGWPTGRMDVIALDLADLDSVAGAAERVKALGVSRIDVLINNAGVMMPPKRLTTKQGFELQFGSNFLGHFALTRTLFPLIAANGRIVNVASIADRRGDIRWDDLQWTTAYNPSASYGQSKTANLLFNLGLTERLAKAGSGITAVAAHPGVAVTNLANNSILGRWLWLLKPMVALGIGPKSHSAAKGALPEVYAATAEIEPGAYYGPADRFTGPPARAEKDRSAHSADAQSAERLWAIGEQLTGAPFKI</sequence>
<feature type="region of interest" description="Disordered" evidence="3">
    <location>
        <begin position="273"/>
        <end position="293"/>
    </location>
</feature>
<dbReference type="InterPro" id="IPR002347">
    <property type="entry name" value="SDR_fam"/>
</dbReference>
<evidence type="ECO:0000313" key="4">
    <source>
        <dbReference type="EMBL" id="MFD1189009.1"/>
    </source>
</evidence>
<comment type="caution">
    <text evidence="4">The sequence shown here is derived from an EMBL/GenBank/DDBJ whole genome shotgun (WGS) entry which is preliminary data.</text>
</comment>
<protein>
    <submittedName>
        <fullName evidence="4">Oxidoreductase</fullName>
    </submittedName>
</protein>
<comment type="similarity">
    <text evidence="2">Belongs to the short-chain dehydrogenases/reductases (SDR) family.</text>
</comment>
<reference evidence="5" key="1">
    <citation type="journal article" date="2019" name="Int. J. Syst. Evol. Microbiol.">
        <title>The Global Catalogue of Microorganisms (GCM) 10K type strain sequencing project: providing services to taxonomists for standard genome sequencing and annotation.</title>
        <authorList>
            <consortium name="The Broad Institute Genomics Platform"/>
            <consortium name="The Broad Institute Genome Sequencing Center for Infectious Disease"/>
            <person name="Wu L."/>
            <person name="Ma J."/>
        </authorList>
    </citation>
    <scope>NUCLEOTIDE SEQUENCE [LARGE SCALE GENOMIC DNA]</scope>
    <source>
        <strain evidence="5">CCUG 55074</strain>
    </source>
</reference>
<dbReference type="PANTHER" id="PTHR43157:SF31">
    <property type="entry name" value="PHOSPHATIDYLINOSITOL-GLYCAN BIOSYNTHESIS CLASS F PROTEIN"/>
    <property type="match status" value="1"/>
</dbReference>
<dbReference type="EMBL" id="JBHTLQ010000001">
    <property type="protein sequence ID" value="MFD1189009.1"/>
    <property type="molecule type" value="Genomic_DNA"/>
</dbReference>
<dbReference type="NCBIfam" id="NF004846">
    <property type="entry name" value="PRK06197.1"/>
    <property type="match status" value="1"/>
</dbReference>
<keyword evidence="5" id="KW-1185">Reference proteome</keyword>
<evidence type="ECO:0000256" key="3">
    <source>
        <dbReference type="SAM" id="MobiDB-lite"/>
    </source>
</evidence>
<keyword evidence="1" id="KW-0560">Oxidoreductase</keyword>
<dbReference type="Pfam" id="PF00106">
    <property type="entry name" value="adh_short"/>
    <property type="match status" value="1"/>
</dbReference>
<evidence type="ECO:0000256" key="2">
    <source>
        <dbReference type="RuleBase" id="RU000363"/>
    </source>
</evidence>